<gene>
    <name evidence="1" type="ORF">TEHN7118_0530</name>
</gene>
<dbReference type="EMBL" id="BDEC01000017">
    <property type="protein sequence ID" value="GBD67724.1"/>
    <property type="molecule type" value="Genomic_DNA"/>
</dbReference>
<accession>A0A2H6DTF0</accession>
<name>A0A2H6DTF0_TETHA</name>
<dbReference type="GeneID" id="64054602"/>
<reference evidence="1 2" key="1">
    <citation type="submission" date="2016-05" db="EMBL/GenBank/DDBJ databases">
        <title>Whole genome sequencing of Tetragenococcus halophilus subsp. halophilus NISL 7118.</title>
        <authorList>
            <person name="Shiwa Y."/>
            <person name="Nishimura I."/>
            <person name="Yoshikawa H."/>
            <person name="Koyama Y."/>
            <person name="Oguma T."/>
        </authorList>
    </citation>
    <scope>NUCLEOTIDE SEQUENCE [LARGE SCALE GENOMIC DNA]</scope>
    <source>
        <strain evidence="1 2">NISL 7118</strain>
    </source>
</reference>
<organism evidence="1 2">
    <name type="scientific">Tetragenococcus halophilus subsp. halophilus</name>
    <dbReference type="NCBI Taxonomy" id="1513897"/>
    <lineage>
        <taxon>Bacteria</taxon>
        <taxon>Bacillati</taxon>
        <taxon>Bacillota</taxon>
        <taxon>Bacilli</taxon>
        <taxon>Lactobacillales</taxon>
        <taxon>Enterococcaceae</taxon>
        <taxon>Tetragenococcus</taxon>
    </lineage>
</organism>
<comment type="caution">
    <text evidence="1">The sequence shown here is derived from an EMBL/GenBank/DDBJ whole genome shotgun (WGS) entry which is preliminary data.</text>
</comment>
<keyword evidence="2" id="KW-1185">Reference proteome</keyword>
<protein>
    <submittedName>
        <fullName evidence="1">Uncharacterized protein</fullName>
    </submittedName>
</protein>
<dbReference type="RefSeq" id="WP_014124179.1">
    <property type="nucleotide sequence ID" value="NZ_BAABQP010000018.1"/>
</dbReference>
<evidence type="ECO:0000313" key="2">
    <source>
        <dbReference type="Proteomes" id="UP000236214"/>
    </source>
</evidence>
<evidence type="ECO:0000313" key="1">
    <source>
        <dbReference type="EMBL" id="GBD67724.1"/>
    </source>
</evidence>
<sequence>METLIAFAIGLFLLAWTMRARSCFSRFIALVLFIFLLWVYRIEVANVVDQIGNIFNVDNISERFYHFLMTMWQRLIQWFGQLIQ</sequence>
<dbReference type="AlphaFoldDB" id="A0A2H6DTF0"/>
<proteinExistence type="predicted"/>
<dbReference type="Proteomes" id="UP000236214">
    <property type="component" value="Unassembled WGS sequence"/>
</dbReference>